<accession>A0ABT7C5J7</accession>
<dbReference type="Gene3D" id="1.10.10.2840">
    <property type="entry name" value="PucR C-terminal helix-turn-helix domain"/>
    <property type="match status" value="1"/>
</dbReference>
<dbReference type="InterPro" id="IPR029016">
    <property type="entry name" value="GAF-like_dom_sf"/>
</dbReference>
<name>A0ABT7C5J7_9MICO</name>
<reference evidence="2" key="2">
    <citation type="journal article" date="2022" name="Sci. Rep.">
        <title>In silico prediction of the enzymes involved in the degradation of the herbicide molinate by Gulosibacter molinativorax ON4T.</title>
        <authorList>
            <person name="Lopes A.R."/>
            <person name="Bunin E."/>
            <person name="Viana A.T."/>
            <person name="Froufe H."/>
            <person name="Munoz-Merida A."/>
            <person name="Pinho D."/>
            <person name="Figueiredo J."/>
            <person name="Barroso C."/>
            <person name="Vaz-Moreira I."/>
            <person name="Bellanger X."/>
            <person name="Egas C."/>
            <person name="Nunes O.C."/>
        </authorList>
    </citation>
    <scope>NUCLEOTIDE SEQUENCE</scope>
    <source>
        <strain evidence="2">ON4</strain>
    </source>
</reference>
<feature type="domain" description="GAF" evidence="1">
    <location>
        <begin position="29"/>
        <end position="179"/>
    </location>
</feature>
<dbReference type="EMBL" id="PXVD01000002">
    <property type="protein sequence ID" value="MDJ1370034.1"/>
    <property type="molecule type" value="Genomic_DNA"/>
</dbReference>
<evidence type="ECO:0000313" key="2">
    <source>
        <dbReference type="EMBL" id="MDJ1370034.1"/>
    </source>
</evidence>
<keyword evidence="3" id="KW-1185">Reference proteome</keyword>
<reference evidence="2" key="1">
    <citation type="submission" date="2018-03" db="EMBL/GenBank/DDBJ databases">
        <authorList>
            <person name="Nunes O.C."/>
            <person name="Lopes A.R."/>
            <person name="Froufe H."/>
            <person name="Munoz-Merida A."/>
            <person name="Barroso C."/>
            <person name="Egas C."/>
        </authorList>
    </citation>
    <scope>NUCLEOTIDE SEQUENCE</scope>
    <source>
        <strain evidence="2">ON4</strain>
    </source>
</reference>
<dbReference type="SUPFAM" id="SSF55781">
    <property type="entry name" value="GAF domain-like"/>
    <property type="match status" value="1"/>
</dbReference>
<dbReference type="PANTHER" id="PTHR33744">
    <property type="entry name" value="CARBOHYDRATE DIACID REGULATOR"/>
    <property type="match status" value="1"/>
</dbReference>
<proteinExistence type="predicted"/>
<sequence length="574" mass="62791">MISNHDSSFADRRASLLSKLVLLFTRGMDPFSLADEAVKLVGHALGTTSVFVYLWDEEEKRLVLQTATPGRQEKGVGTVKLQLGEGITGWAALRQESVILPHQPSQDPRYFEVDSLVEDEFNSMLAVPIIDENERLLGVFALYSTEPNSFGENELSIAVEVGGLLAFGLVRAETSEALKRNAANARFLIDFPLSSTTSLVTALQYAAGRILELVGAEVCMLDYMSRRDNTATPITFSFREPESGSHRNWTTHSRTAAQTAIEERTEGLESTSVTLGIGASRGVLTLYRRSRFRTNDMSQVSALAGQLEVLLEAIDLSMVGASHAAALLFADSEQKTAQILSELAVEGSICPVTFRILDMHGDWETASRHLKEELAKVSGPRSLVLIDSISGIVLLDSPGGRVPSEFYGQISQAARRLHAEHRMRIAIGIGTTTSDHRRLFFAMRNAKAALNWAVSTTPSGTFPIAEYSDIEDVVRLPEVFRGLTDAVVDLVRSLEPLVRYDIEHGSQLVKTLSVFAAQGGAVAKTIEVLVIHRNTLRQRTQRIEQILGADFLADVDWLGLALAARVAESRVDAA</sequence>
<evidence type="ECO:0000313" key="3">
    <source>
        <dbReference type="Proteomes" id="UP001170379"/>
    </source>
</evidence>
<comment type="caution">
    <text evidence="2">The sequence shown here is derived from an EMBL/GenBank/DDBJ whole genome shotgun (WGS) entry which is preliminary data.</text>
</comment>
<evidence type="ECO:0000259" key="1">
    <source>
        <dbReference type="SMART" id="SM00065"/>
    </source>
</evidence>
<dbReference type="Pfam" id="PF13556">
    <property type="entry name" value="HTH_30"/>
    <property type="match status" value="1"/>
</dbReference>
<organism evidence="2 3">
    <name type="scientific">Gulosibacter molinativorax</name>
    <dbReference type="NCBI Taxonomy" id="256821"/>
    <lineage>
        <taxon>Bacteria</taxon>
        <taxon>Bacillati</taxon>
        <taxon>Actinomycetota</taxon>
        <taxon>Actinomycetes</taxon>
        <taxon>Micrococcales</taxon>
        <taxon>Microbacteriaceae</taxon>
        <taxon>Gulosibacter</taxon>
    </lineage>
</organism>
<dbReference type="RefSeq" id="WP_106486564.1">
    <property type="nucleotide sequence ID" value="NZ_CP028426.1"/>
</dbReference>
<dbReference type="InterPro" id="IPR051448">
    <property type="entry name" value="CdaR-like_regulators"/>
</dbReference>
<dbReference type="PANTHER" id="PTHR33744:SF1">
    <property type="entry name" value="DNA-BINDING TRANSCRIPTIONAL ACTIVATOR ADER"/>
    <property type="match status" value="1"/>
</dbReference>
<dbReference type="SMART" id="SM00065">
    <property type="entry name" value="GAF"/>
    <property type="match status" value="1"/>
</dbReference>
<gene>
    <name evidence="2" type="ORF">C7K25_01390</name>
</gene>
<dbReference type="Gene3D" id="3.30.450.40">
    <property type="match status" value="1"/>
</dbReference>
<dbReference type="Pfam" id="PF13185">
    <property type="entry name" value="GAF_2"/>
    <property type="match status" value="1"/>
</dbReference>
<dbReference type="InterPro" id="IPR042070">
    <property type="entry name" value="PucR_C-HTH_sf"/>
</dbReference>
<protein>
    <recommendedName>
        <fullName evidence="1">GAF domain-containing protein</fullName>
    </recommendedName>
</protein>
<dbReference type="InterPro" id="IPR025736">
    <property type="entry name" value="PucR_C-HTH_dom"/>
</dbReference>
<dbReference type="Proteomes" id="UP001170379">
    <property type="component" value="Unassembled WGS sequence"/>
</dbReference>
<dbReference type="InterPro" id="IPR003018">
    <property type="entry name" value="GAF"/>
</dbReference>